<evidence type="ECO:0000313" key="2">
    <source>
        <dbReference type="Proteomes" id="UP000230842"/>
    </source>
</evidence>
<dbReference type="OrthoDB" id="5242066at2"/>
<dbReference type="Proteomes" id="UP000230842">
    <property type="component" value="Unassembled WGS sequence"/>
</dbReference>
<accession>A0A0B2B229</accession>
<dbReference type="EMBL" id="PGEZ01000001">
    <property type="protein sequence ID" value="PJJ57731.1"/>
    <property type="molecule type" value="Genomic_DNA"/>
</dbReference>
<proteinExistence type="predicted"/>
<evidence type="ECO:0008006" key="3">
    <source>
        <dbReference type="Google" id="ProtNLM"/>
    </source>
</evidence>
<comment type="caution">
    <text evidence="1">The sequence shown here is derived from an EMBL/GenBank/DDBJ whole genome shotgun (WGS) entry which is preliminary data.</text>
</comment>
<dbReference type="RefSeq" id="WP_039363430.1">
    <property type="nucleotide sequence ID" value="NZ_PGEZ01000001.1"/>
</dbReference>
<name>A0A0B2B229_9ACTN</name>
<dbReference type="AlphaFoldDB" id="A0A0B2B229"/>
<gene>
    <name evidence="1" type="ORF">CLV56_1969</name>
</gene>
<organism evidence="1 2">
    <name type="scientific">Mumia flava</name>
    <dbReference type="NCBI Taxonomy" id="1348852"/>
    <lineage>
        <taxon>Bacteria</taxon>
        <taxon>Bacillati</taxon>
        <taxon>Actinomycetota</taxon>
        <taxon>Actinomycetes</taxon>
        <taxon>Propionibacteriales</taxon>
        <taxon>Nocardioidaceae</taxon>
        <taxon>Mumia</taxon>
    </lineage>
</organism>
<protein>
    <recommendedName>
        <fullName evidence="3">YHS domain-containing protein</fullName>
    </recommendedName>
</protein>
<reference evidence="1 2" key="1">
    <citation type="submission" date="2017-11" db="EMBL/GenBank/DDBJ databases">
        <title>Genomic Encyclopedia of Archaeal and Bacterial Type Strains, Phase II (KMG-II): From Individual Species to Whole Genera.</title>
        <authorList>
            <person name="Goeker M."/>
        </authorList>
    </citation>
    <scope>NUCLEOTIDE SEQUENCE [LARGE SCALE GENOMIC DNA]</scope>
    <source>
        <strain evidence="1 2">DSM 27763</strain>
    </source>
</reference>
<evidence type="ECO:0000313" key="1">
    <source>
        <dbReference type="EMBL" id="PJJ57731.1"/>
    </source>
</evidence>
<keyword evidence="2" id="KW-1185">Reference proteome</keyword>
<sequence length="225" mass="24255">MILIDIRCPADGLDSTDRTALADDVVAGLVGDQMSEDVPDETLARARAMTHVVFGSVEGWTTGHGRWHSDSQSTDSQGTAAPLWITVTVPETWRDEIAPSLIGWVRRAVRHLDERQGRERSVGDLWINVTGIVDGSIGLDGRPATADDVVAVMSEPFHARRDTDDVDLPEGTVIDPMCGMRVRLGPRAITLESDGATLGFCARSCRDAYVRREDAMSAGGSTVAP</sequence>